<dbReference type="CDD" id="cd19531">
    <property type="entry name" value="LCL_NRPS-like"/>
    <property type="match status" value="1"/>
</dbReference>
<dbReference type="Pfam" id="PF00550">
    <property type="entry name" value="PP-binding"/>
    <property type="match status" value="2"/>
</dbReference>
<dbReference type="InterPro" id="IPR001242">
    <property type="entry name" value="Condensation_dom"/>
</dbReference>
<dbReference type="InterPro" id="IPR029058">
    <property type="entry name" value="AB_hydrolase_fold"/>
</dbReference>
<protein>
    <submittedName>
        <fullName evidence="5">Amino acid adenylation domain-containing protein</fullName>
    </submittedName>
</protein>
<feature type="domain" description="Carrier" evidence="4">
    <location>
        <begin position="1627"/>
        <end position="1702"/>
    </location>
</feature>
<evidence type="ECO:0000313" key="6">
    <source>
        <dbReference type="Proteomes" id="UP000268313"/>
    </source>
</evidence>
<dbReference type="SUPFAM" id="SSF47336">
    <property type="entry name" value="ACP-like"/>
    <property type="match status" value="2"/>
</dbReference>
<reference evidence="6" key="1">
    <citation type="submission" date="2018-09" db="EMBL/GenBank/DDBJ databases">
        <authorList>
            <person name="Livingstone P.G."/>
            <person name="Whitworth D.E."/>
        </authorList>
    </citation>
    <scope>NUCLEOTIDE SEQUENCE [LARGE SCALE GENOMIC DNA]</scope>
    <source>
        <strain evidence="6">CA043D</strain>
    </source>
</reference>
<dbReference type="InterPro" id="IPR006162">
    <property type="entry name" value="Ppantetheine_attach_site"/>
</dbReference>
<dbReference type="Gene3D" id="3.40.50.12780">
    <property type="entry name" value="N-terminal domain of ligase-like"/>
    <property type="match status" value="1"/>
</dbReference>
<dbReference type="InterPro" id="IPR023213">
    <property type="entry name" value="CAT-like_dom_sf"/>
</dbReference>
<organism evidence="5 6">
    <name type="scientific">Corallococcus carmarthensis</name>
    <dbReference type="NCBI Taxonomy" id="2316728"/>
    <lineage>
        <taxon>Bacteria</taxon>
        <taxon>Pseudomonadati</taxon>
        <taxon>Myxococcota</taxon>
        <taxon>Myxococcia</taxon>
        <taxon>Myxococcales</taxon>
        <taxon>Cystobacterineae</taxon>
        <taxon>Myxococcaceae</taxon>
        <taxon>Corallococcus</taxon>
    </lineage>
</organism>
<dbReference type="Gene3D" id="3.30.300.30">
    <property type="match status" value="2"/>
</dbReference>
<keyword evidence="2" id="KW-0596">Phosphopantetheine</keyword>
<dbReference type="Gene3D" id="3.40.50.1820">
    <property type="entry name" value="alpha/beta hydrolase"/>
    <property type="match status" value="1"/>
</dbReference>
<dbReference type="GO" id="GO:0031177">
    <property type="term" value="F:phosphopantetheine binding"/>
    <property type="evidence" value="ECO:0007669"/>
    <property type="project" value="InterPro"/>
</dbReference>
<dbReference type="PROSITE" id="PS00012">
    <property type="entry name" value="PHOSPHOPANTETHEINE"/>
    <property type="match status" value="1"/>
</dbReference>
<dbReference type="PROSITE" id="PS50075">
    <property type="entry name" value="CARRIER"/>
    <property type="match status" value="2"/>
</dbReference>
<dbReference type="InterPro" id="IPR036736">
    <property type="entry name" value="ACP-like_sf"/>
</dbReference>
<evidence type="ECO:0000256" key="2">
    <source>
        <dbReference type="ARBA" id="ARBA00022450"/>
    </source>
</evidence>
<dbReference type="PANTHER" id="PTHR45527:SF1">
    <property type="entry name" value="FATTY ACID SYNTHASE"/>
    <property type="match status" value="1"/>
</dbReference>
<accession>A0A3A8JPU6</accession>
<dbReference type="Gene3D" id="1.10.1200.10">
    <property type="entry name" value="ACP-like"/>
    <property type="match status" value="1"/>
</dbReference>
<dbReference type="SUPFAM" id="SSF52777">
    <property type="entry name" value="CoA-dependent acyltransferases"/>
    <property type="match status" value="2"/>
</dbReference>
<comment type="caution">
    <text evidence="5">The sequence shown here is derived from an EMBL/GenBank/DDBJ whole genome shotgun (WGS) entry which is preliminary data.</text>
</comment>
<dbReference type="InterPro" id="IPR020806">
    <property type="entry name" value="PKS_PP-bd"/>
</dbReference>
<dbReference type="InterPro" id="IPR045851">
    <property type="entry name" value="AMP-bd_C_sf"/>
</dbReference>
<dbReference type="Gene3D" id="3.30.559.30">
    <property type="entry name" value="Nonribosomal peptide synthetase, condensation domain"/>
    <property type="match status" value="1"/>
</dbReference>
<dbReference type="FunFam" id="2.30.38.10:FF:000001">
    <property type="entry name" value="Non-ribosomal peptide synthetase PvdI"/>
    <property type="match status" value="1"/>
</dbReference>
<dbReference type="EMBL" id="RAWE01000162">
    <property type="protein sequence ID" value="RKG97822.1"/>
    <property type="molecule type" value="Genomic_DNA"/>
</dbReference>
<dbReference type="GO" id="GO:0072330">
    <property type="term" value="P:monocarboxylic acid biosynthetic process"/>
    <property type="evidence" value="ECO:0007669"/>
    <property type="project" value="UniProtKB-ARBA"/>
</dbReference>
<dbReference type="InterPro" id="IPR000873">
    <property type="entry name" value="AMP-dep_synth/lig_dom"/>
</dbReference>
<keyword evidence="6" id="KW-1185">Reference proteome</keyword>
<dbReference type="InterPro" id="IPR025110">
    <property type="entry name" value="AMP-bd_C"/>
</dbReference>
<dbReference type="CDD" id="cd05930">
    <property type="entry name" value="A_NRPS"/>
    <property type="match status" value="2"/>
</dbReference>
<dbReference type="Gene3D" id="3.40.50.980">
    <property type="match status" value="2"/>
</dbReference>
<evidence type="ECO:0000256" key="1">
    <source>
        <dbReference type="ARBA" id="ARBA00001957"/>
    </source>
</evidence>
<evidence type="ECO:0000259" key="4">
    <source>
        <dbReference type="PROSITE" id="PS50075"/>
    </source>
</evidence>
<dbReference type="RefSeq" id="WP_120606261.1">
    <property type="nucleotide sequence ID" value="NZ_RAWE01000162.1"/>
</dbReference>
<sequence>MPPTPPSALVTGTEYERLLSSLRLKSPWALEGHTPAEVREDAGAQAARVQGGRVDHGPWRSVVDVIVAQCRRHAARVALSDGASEITYARLEERTRALAAHLRARGIGRGDVVAVVLERGAAFVELAIAVWRAGAAYLPLAPSHPQAWREDIVRRAGAVLVVGSPASEVPGVPFLETGAGVGPGAADVEDTALVPEDLAYIICTSGSTGEPKLVMTEHRGVSNLLHAQRDFLGALGPDTRVLQFFHPSFDASLFDLLMALPNGGRLETLDASPLSGEPLAHVLVDRRITHAVLPATVLRTLQPGGFPDLQVVMSTGDVCLPETARQWGAHHRFVNGYGPTEVTVASTLQEVHAVEAERVPIGRPLSNGHVVILDEHLRPVPDGVTGELCIGGEGVGRGYLGRSALTAERFIPDAFGPVPGRRLYRSGDLGRWLPDGTLEFLGRRDDQVKIRGARIELGQVEAALAALPDVRDAVALIDDTRERLLGYVMPVTGAALSGDAVRAELRRRLPGYLVPDVVVVVEAWPLNTSGKVDRARLPRPPRAERTGYQPPESPGEVALAAIAAALLGMERVGRDDNLFELGGHSLFATQLVARVRRVLGAQLELSAVLQAPTVAKLAAGLKEARGGVDLGPRGGAAGMALAPSFGQERVWLMHKLNPDARAYHTQAVFRLAGALDHAALNASLTDIVRRHDVMRTRFPEVDGELRCELEAPWEVEVPLQDFSGVDEALLATQVAEAVRAAVQAPFALAEGRPFRWRLLRLGAEEHVFVHVEHHIVHDGWSFNVFVRDLLNGYAECVRHGQVRRPALAVQYYDYARWQREWVGTEAAAAQRRFWRQELEGAETRLQLPRRAAPGGRRFRGVAPRVELDGDLARRLQALADRNHTSLFTTLLSAYFVLLHRYTGSRDLLVGSSVANRRWQDTEGMLGMFINTVVLRGRLDGDPSFEEFLARMRRTTLAVYDHQELPYEQIFAESPARHQGGFNPLMQTMFNFHDSSVGTLDASPLDVTIVEGLGNGSAKFELAVVAVPLYSEPGHIQRLAGDVVSIPRSEAPVRSSPRASLSGILLSWEFDSDLFEDFFITGMLSAYQQLLRSITDAPDTRVSRLSLLNDADRRALVSVGPRQSAPTYRVPDMFAWWTRRAPDAPAVKSGDSVLTYGGLTRRAEHLAHHLRGLGVGRESLVGVCIPRSAELVVAQLGILMAGAAFLSLDPKAPPVYLASLVQDAGAHALVTTAELADRLTGLPTVVLEELPPVSSGPPLPEGSPSDLAYVLYTSGSTGKPKGVQIEHRSVVSLLHRTALAEDLGPGKTMLAMASVSFDVSVLEVWGALLNGAAVHFLPPVWDVPALARCLIDHRITHAVIPPVVLPRLAAEAPEAFAALDRVVVGGEVFPPEAFRTLQRGGFTKLTNAYGPTEITVMASAHKLDEGHDPEATNVPIGRALFNAHVVVLDARGQVAPPGAVGEICIGGDGVARGYRGRPELTAERFVPDPFAVHPGARLYRSGDLGRWLPGGIIEFLGRRDEQVKVRGFRVELAEVRAALAGHPGVADTLAVIDSRGEEPRLVGYVVAEAGVPVSAQAVREDLMRRLPGHLVPSEVVVLEAWPLTPHGKVDRSRLPTTAWRNPDAPFTAPRTEAEVRIAAVVAELLGVTRVDVHESLLALGMHSLQAMRLASRLGRMVGREVGLATILMGPTVAQLADALSVAPAAPTTIKRLPRA</sequence>
<dbReference type="GO" id="GO:0043041">
    <property type="term" value="P:amino acid activation for nonribosomal peptide biosynthetic process"/>
    <property type="evidence" value="ECO:0007669"/>
    <property type="project" value="TreeGrafter"/>
</dbReference>
<dbReference type="Pfam" id="PF13193">
    <property type="entry name" value="AMP-binding_C"/>
    <property type="match status" value="2"/>
</dbReference>
<dbReference type="GO" id="GO:0005737">
    <property type="term" value="C:cytoplasm"/>
    <property type="evidence" value="ECO:0007669"/>
    <property type="project" value="TreeGrafter"/>
</dbReference>
<gene>
    <name evidence="5" type="ORF">D7X32_31440</name>
</gene>
<dbReference type="InterPro" id="IPR009081">
    <property type="entry name" value="PP-bd_ACP"/>
</dbReference>
<evidence type="ECO:0000256" key="3">
    <source>
        <dbReference type="ARBA" id="ARBA00022553"/>
    </source>
</evidence>
<dbReference type="InterPro" id="IPR020845">
    <property type="entry name" value="AMP-binding_CS"/>
</dbReference>
<dbReference type="InterPro" id="IPR042099">
    <property type="entry name" value="ANL_N_sf"/>
</dbReference>
<dbReference type="FunFam" id="1.10.1200.10:FF:000016">
    <property type="entry name" value="Non-ribosomal peptide synthase"/>
    <property type="match status" value="1"/>
</dbReference>
<comment type="cofactor">
    <cofactor evidence="1">
        <name>pantetheine 4'-phosphate</name>
        <dbReference type="ChEBI" id="CHEBI:47942"/>
    </cofactor>
</comment>
<dbReference type="Gene3D" id="2.30.38.10">
    <property type="entry name" value="Luciferase, Domain 3"/>
    <property type="match status" value="1"/>
</dbReference>
<dbReference type="Pfam" id="PF00668">
    <property type="entry name" value="Condensation"/>
    <property type="match status" value="1"/>
</dbReference>
<dbReference type="Pfam" id="PF00501">
    <property type="entry name" value="AMP-binding"/>
    <property type="match status" value="2"/>
</dbReference>
<dbReference type="GO" id="GO:0044550">
    <property type="term" value="P:secondary metabolite biosynthetic process"/>
    <property type="evidence" value="ECO:0007669"/>
    <property type="project" value="TreeGrafter"/>
</dbReference>
<dbReference type="InterPro" id="IPR010071">
    <property type="entry name" value="AA_adenyl_dom"/>
</dbReference>
<proteinExistence type="predicted"/>
<dbReference type="PANTHER" id="PTHR45527">
    <property type="entry name" value="NONRIBOSOMAL PEPTIDE SYNTHETASE"/>
    <property type="match status" value="1"/>
</dbReference>
<dbReference type="NCBIfam" id="TIGR01733">
    <property type="entry name" value="AA-adenyl-dom"/>
    <property type="match status" value="2"/>
</dbReference>
<dbReference type="SUPFAM" id="SSF56801">
    <property type="entry name" value="Acetyl-CoA synthetase-like"/>
    <property type="match status" value="2"/>
</dbReference>
<dbReference type="PROSITE" id="PS00455">
    <property type="entry name" value="AMP_BINDING"/>
    <property type="match status" value="2"/>
</dbReference>
<name>A0A3A8JPU6_9BACT</name>
<dbReference type="GO" id="GO:0003824">
    <property type="term" value="F:catalytic activity"/>
    <property type="evidence" value="ECO:0007669"/>
    <property type="project" value="InterPro"/>
</dbReference>
<evidence type="ECO:0000313" key="5">
    <source>
        <dbReference type="EMBL" id="RKG97822.1"/>
    </source>
</evidence>
<dbReference type="Proteomes" id="UP000268313">
    <property type="component" value="Unassembled WGS sequence"/>
</dbReference>
<keyword evidence="3" id="KW-0597">Phosphoprotein</keyword>
<dbReference type="SMART" id="SM00823">
    <property type="entry name" value="PKS_PP"/>
    <property type="match status" value="2"/>
</dbReference>
<feature type="domain" description="Carrier" evidence="4">
    <location>
        <begin position="550"/>
        <end position="625"/>
    </location>
</feature>
<dbReference type="OrthoDB" id="2472181at2"/>
<dbReference type="Gene3D" id="3.30.559.10">
    <property type="entry name" value="Chloramphenicol acetyltransferase-like domain"/>
    <property type="match status" value="1"/>
</dbReference>